<feature type="transmembrane region" description="Helical" evidence="7">
    <location>
        <begin position="232"/>
        <end position="253"/>
    </location>
</feature>
<keyword evidence="4 7" id="KW-0812">Transmembrane</keyword>
<comment type="subcellular location">
    <subcellularLocation>
        <location evidence="1">Cell membrane</location>
        <topology evidence="1">Multi-pass membrane protein</topology>
    </subcellularLocation>
</comment>
<reference evidence="9 10" key="1">
    <citation type="submission" date="2013-01" db="EMBL/GenBank/DDBJ databases">
        <authorList>
            <person name="Fiebig A."/>
            <person name="Goeker M."/>
            <person name="Klenk H.-P.P."/>
        </authorList>
    </citation>
    <scope>NUCLEOTIDE SEQUENCE [LARGE SCALE GENOMIC DNA]</scope>
    <source>
        <strain evidence="9 10">DSM 24838</strain>
    </source>
</reference>
<feature type="transmembrane region" description="Helical" evidence="7">
    <location>
        <begin position="42"/>
        <end position="65"/>
    </location>
</feature>
<feature type="transmembrane region" description="Helical" evidence="7">
    <location>
        <begin position="207"/>
        <end position="226"/>
    </location>
</feature>
<dbReference type="eggNOG" id="COG1835">
    <property type="taxonomic scope" value="Bacteria"/>
</dbReference>
<evidence type="ECO:0000313" key="9">
    <source>
        <dbReference type="EMBL" id="KIQ70459.1"/>
    </source>
</evidence>
<dbReference type="PANTHER" id="PTHR40074:SF2">
    <property type="entry name" value="O-ACETYLTRANSFERASE WECH"/>
    <property type="match status" value="1"/>
</dbReference>
<feature type="transmembrane region" description="Helical" evidence="7">
    <location>
        <begin position="140"/>
        <end position="160"/>
    </location>
</feature>
<evidence type="ECO:0000256" key="2">
    <source>
        <dbReference type="ARBA" id="ARBA00007400"/>
    </source>
</evidence>
<comment type="similarity">
    <text evidence="2">Belongs to the acyltransferase 3 family.</text>
</comment>
<evidence type="ECO:0000256" key="1">
    <source>
        <dbReference type="ARBA" id="ARBA00004651"/>
    </source>
</evidence>
<dbReference type="Proteomes" id="UP000035100">
    <property type="component" value="Unassembled WGS sequence"/>
</dbReference>
<dbReference type="RefSeq" id="WP_018304203.1">
    <property type="nucleotide sequence ID" value="NZ_KB902312.1"/>
</dbReference>
<keyword evidence="3" id="KW-1003">Cell membrane</keyword>
<dbReference type="GO" id="GO:0005886">
    <property type="term" value="C:plasma membrane"/>
    <property type="evidence" value="ECO:0007669"/>
    <property type="project" value="UniProtKB-SubCell"/>
</dbReference>
<evidence type="ECO:0000259" key="8">
    <source>
        <dbReference type="Pfam" id="PF01757"/>
    </source>
</evidence>
<evidence type="ECO:0000256" key="7">
    <source>
        <dbReference type="SAM" id="Phobius"/>
    </source>
</evidence>
<feature type="transmembrane region" description="Helical" evidence="7">
    <location>
        <begin position="77"/>
        <end position="97"/>
    </location>
</feature>
<dbReference type="GO" id="GO:0016413">
    <property type="term" value="F:O-acetyltransferase activity"/>
    <property type="evidence" value="ECO:0007669"/>
    <property type="project" value="TreeGrafter"/>
</dbReference>
<name>A0A0D0Q7M2_9RHOB</name>
<proteinExistence type="inferred from homology"/>
<evidence type="ECO:0000313" key="10">
    <source>
        <dbReference type="Proteomes" id="UP000035100"/>
    </source>
</evidence>
<sequence length="325" mass="35825">MDTDGRTGDGSRLAALDLARLVFAVVVVLAHGRLFEDVSTPLFAAFVNGPSRVVVPFFLIVSGYFFESGTRRGLRPWIGGIVRLYLVWSAIYLPLAVLIEPMPPDKTLFYLVTGYAHLWFLPALAGGGAVLWLVRGWRTWRLFVLALAAVLTGATVQYLLNYVVGTADLPHRNAWIALSRNFLFLGFPYLAFGYLLRRRPVASGPWLWPALAAACLVIAAETWVNYRALGLGGFFDITLGAIVTTPLLLIALLRWRGAPGAAWMAPLSAALYLVHPLVLYPLFEFAHLPPRIVAPLTLALSLPLACGLVWAGRSLRIRRYARRTT</sequence>
<gene>
    <name evidence="9" type="ORF">Wenmar_00835</name>
</gene>
<dbReference type="PANTHER" id="PTHR40074">
    <property type="entry name" value="O-ACETYLTRANSFERASE WECH"/>
    <property type="match status" value="1"/>
</dbReference>
<feature type="transmembrane region" description="Helical" evidence="7">
    <location>
        <begin position="109"/>
        <end position="133"/>
    </location>
</feature>
<evidence type="ECO:0000256" key="4">
    <source>
        <dbReference type="ARBA" id="ARBA00022692"/>
    </source>
</evidence>
<dbReference type="STRING" id="1123501.Wenmar_00835"/>
<dbReference type="GO" id="GO:0009246">
    <property type="term" value="P:enterobacterial common antigen biosynthetic process"/>
    <property type="evidence" value="ECO:0007669"/>
    <property type="project" value="TreeGrafter"/>
</dbReference>
<keyword evidence="10" id="KW-1185">Reference proteome</keyword>
<protein>
    <recommendedName>
        <fullName evidence="8">Acyltransferase 3 domain-containing protein</fullName>
    </recommendedName>
</protein>
<comment type="caution">
    <text evidence="9">The sequence shown here is derived from an EMBL/GenBank/DDBJ whole genome shotgun (WGS) entry which is preliminary data.</text>
</comment>
<dbReference type="OrthoDB" id="265992at2"/>
<dbReference type="Pfam" id="PF01757">
    <property type="entry name" value="Acyl_transf_3"/>
    <property type="match status" value="1"/>
</dbReference>
<dbReference type="AlphaFoldDB" id="A0A0D0Q7M2"/>
<keyword evidence="5 7" id="KW-1133">Transmembrane helix</keyword>
<feature type="domain" description="Acyltransferase 3" evidence="8">
    <location>
        <begin position="14"/>
        <end position="309"/>
    </location>
</feature>
<accession>A0A0D0Q7M2</accession>
<evidence type="ECO:0000256" key="6">
    <source>
        <dbReference type="ARBA" id="ARBA00023136"/>
    </source>
</evidence>
<evidence type="ECO:0000256" key="5">
    <source>
        <dbReference type="ARBA" id="ARBA00022989"/>
    </source>
</evidence>
<feature type="transmembrane region" description="Helical" evidence="7">
    <location>
        <begin position="12"/>
        <end position="30"/>
    </location>
</feature>
<dbReference type="InterPro" id="IPR002656">
    <property type="entry name" value="Acyl_transf_3_dom"/>
</dbReference>
<feature type="transmembrane region" description="Helical" evidence="7">
    <location>
        <begin position="260"/>
        <end position="280"/>
    </location>
</feature>
<feature type="transmembrane region" description="Helical" evidence="7">
    <location>
        <begin position="292"/>
        <end position="312"/>
    </location>
</feature>
<dbReference type="EMBL" id="AONG01000005">
    <property type="protein sequence ID" value="KIQ70459.1"/>
    <property type="molecule type" value="Genomic_DNA"/>
</dbReference>
<keyword evidence="6 7" id="KW-0472">Membrane</keyword>
<evidence type="ECO:0000256" key="3">
    <source>
        <dbReference type="ARBA" id="ARBA00022475"/>
    </source>
</evidence>
<feature type="transmembrane region" description="Helical" evidence="7">
    <location>
        <begin position="175"/>
        <end position="195"/>
    </location>
</feature>
<organism evidence="9 10">
    <name type="scientific">Wenxinia marina DSM 24838</name>
    <dbReference type="NCBI Taxonomy" id="1123501"/>
    <lineage>
        <taxon>Bacteria</taxon>
        <taxon>Pseudomonadati</taxon>
        <taxon>Pseudomonadota</taxon>
        <taxon>Alphaproteobacteria</taxon>
        <taxon>Rhodobacterales</taxon>
        <taxon>Roseobacteraceae</taxon>
        <taxon>Wenxinia</taxon>
    </lineage>
</organism>